<dbReference type="PANTHER" id="PTHR11851:SF49">
    <property type="entry name" value="MITOCHONDRIAL-PROCESSING PEPTIDASE SUBUNIT ALPHA"/>
    <property type="match status" value="1"/>
</dbReference>
<name>A0A0R3CAG6_9BRAD</name>
<keyword evidence="10" id="KW-1185">Reference proteome</keyword>
<comment type="cofactor">
    <cofactor evidence="1">
        <name>Zn(2+)</name>
        <dbReference type="ChEBI" id="CHEBI:29105"/>
    </cofactor>
</comment>
<feature type="domain" description="Peptidase M16 C-terminal" evidence="6">
    <location>
        <begin position="167"/>
        <end position="339"/>
    </location>
</feature>
<dbReference type="Pfam" id="PF00675">
    <property type="entry name" value="Peptidase_M16"/>
    <property type="match status" value="1"/>
</dbReference>
<feature type="domain" description="Peptidase M16 N-terminal" evidence="5">
    <location>
        <begin position="14"/>
        <end position="160"/>
    </location>
</feature>
<evidence type="ECO:0000259" key="6">
    <source>
        <dbReference type="Pfam" id="PF05193"/>
    </source>
</evidence>
<dbReference type="InterPro" id="IPR050361">
    <property type="entry name" value="MPP/UQCRC_Complex"/>
</dbReference>
<dbReference type="Proteomes" id="UP000051380">
    <property type="component" value="Unassembled WGS sequence"/>
</dbReference>
<evidence type="ECO:0000313" key="8">
    <source>
        <dbReference type="EMBL" id="MEY9471864.1"/>
    </source>
</evidence>
<dbReference type="Pfam" id="PF05193">
    <property type="entry name" value="Peptidase_M16_C"/>
    <property type="match status" value="1"/>
</dbReference>
<accession>A0A0R3CAG6</accession>
<comment type="similarity">
    <text evidence="2 4">Belongs to the peptidase M16 family.</text>
</comment>
<evidence type="ECO:0000256" key="1">
    <source>
        <dbReference type="ARBA" id="ARBA00001947"/>
    </source>
</evidence>
<dbReference type="FunFam" id="3.30.830.10:FF:000008">
    <property type="entry name" value="Mitochondrial-processing peptidase subunit beta"/>
    <property type="match status" value="1"/>
</dbReference>
<dbReference type="PANTHER" id="PTHR11851">
    <property type="entry name" value="METALLOPROTEASE"/>
    <property type="match status" value="1"/>
</dbReference>
<dbReference type="GO" id="GO:0004222">
    <property type="term" value="F:metalloendopeptidase activity"/>
    <property type="evidence" value="ECO:0007669"/>
    <property type="project" value="InterPro"/>
</dbReference>
<dbReference type="InterPro" id="IPR007863">
    <property type="entry name" value="Peptidase_M16_C"/>
</dbReference>
<evidence type="ECO:0000313" key="10">
    <source>
        <dbReference type="Proteomes" id="UP001565474"/>
    </source>
</evidence>
<evidence type="ECO:0000256" key="4">
    <source>
        <dbReference type="RuleBase" id="RU004447"/>
    </source>
</evidence>
<dbReference type="OrthoDB" id="9811314at2"/>
<dbReference type="GO" id="GO:0046872">
    <property type="term" value="F:metal ion binding"/>
    <property type="evidence" value="ECO:0007669"/>
    <property type="project" value="InterPro"/>
</dbReference>
<dbReference type="EMBL" id="JBGBZN010000002">
    <property type="protein sequence ID" value="MEY9471864.1"/>
    <property type="molecule type" value="Genomic_DNA"/>
</dbReference>
<reference evidence="7 9" key="1">
    <citation type="submission" date="2015-09" db="EMBL/GenBank/DDBJ databases">
        <title>Draft Genome Sequence of the Strain BR 3267 (Bradyrhizobium yuanmingense) recommended as inoculant for cowpea in Brazil.</title>
        <authorList>
            <person name="Simoes-Araujo J.L."/>
            <person name="Zilli J.E."/>
        </authorList>
    </citation>
    <scope>NUCLEOTIDE SEQUENCE [LARGE SCALE GENOMIC DNA]</scope>
    <source>
        <strain evidence="7 9">BR3267</strain>
    </source>
</reference>
<keyword evidence="3" id="KW-0482">Metalloprotease</keyword>
<dbReference type="RefSeq" id="WP_036040217.1">
    <property type="nucleotide sequence ID" value="NZ_CP104173.1"/>
</dbReference>
<evidence type="ECO:0000259" key="5">
    <source>
        <dbReference type="Pfam" id="PF00675"/>
    </source>
</evidence>
<dbReference type="GO" id="GO:0006508">
    <property type="term" value="P:proteolysis"/>
    <property type="evidence" value="ECO:0007669"/>
    <property type="project" value="InterPro"/>
</dbReference>
<gene>
    <name evidence="8" type="ORF">ABH992_004263</name>
    <name evidence="7" type="ORF">AOQ72_25335</name>
</gene>
<dbReference type="InterPro" id="IPR011249">
    <property type="entry name" value="Metalloenz_LuxS/M16"/>
</dbReference>
<dbReference type="PROSITE" id="PS00143">
    <property type="entry name" value="INSULINASE"/>
    <property type="match status" value="1"/>
</dbReference>
<dbReference type="InterPro" id="IPR011765">
    <property type="entry name" value="Pept_M16_N"/>
</dbReference>
<organism evidence="7 9">
    <name type="scientific">Bradyrhizobium yuanmingense</name>
    <dbReference type="NCBI Taxonomy" id="108015"/>
    <lineage>
        <taxon>Bacteria</taxon>
        <taxon>Pseudomonadati</taxon>
        <taxon>Pseudomonadota</taxon>
        <taxon>Alphaproteobacteria</taxon>
        <taxon>Hyphomicrobiales</taxon>
        <taxon>Nitrobacteraceae</taxon>
        <taxon>Bradyrhizobium</taxon>
    </lineage>
</organism>
<evidence type="ECO:0000256" key="2">
    <source>
        <dbReference type="ARBA" id="ARBA00007261"/>
    </source>
</evidence>
<proteinExistence type="inferred from homology"/>
<dbReference type="Gene3D" id="3.30.830.10">
    <property type="entry name" value="Metalloenzyme, LuxS/M16 peptidase-like"/>
    <property type="match status" value="2"/>
</dbReference>
<dbReference type="STRING" id="108015.GA0061099_1002823"/>
<evidence type="ECO:0000313" key="7">
    <source>
        <dbReference type="EMBL" id="KRP94495.1"/>
    </source>
</evidence>
<evidence type="ECO:0000313" key="9">
    <source>
        <dbReference type="Proteomes" id="UP000051380"/>
    </source>
</evidence>
<keyword evidence="3" id="KW-0645">Protease</keyword>
<reference evidence="8 10" key="2">
    <citation type="submission" date="2024-07" db="EMBL/GenBank/DDBJ databases">
        <title>Genomic Encyclopedia of Type Strains, Phase V (KMG-V): Genome sequencing to study the core and pangenomes of soil and plant-associated prokaryotes.</title>
        <authorList>
            <person name="Whitman W."/>
        </authorList>
    </citation>
    <scope>NUCLEOTIDE SEQUENCE [LARGE SCALE GENOMIC DNA]</scope>
    <source>
        <strain evidence="8 10">USDA 222</strain>
    </source>
</reference>
<dbReference type="EMBL" id="LJYF01000029">
    <property type="protein sequence ID" value="KRP94495.1"/>
    <property type="molecule type" value="Genomic_DNA"/>
</dbReference>
<dbReference type="InterPro" id="IPR001431">
    <property type="entry name" value="Pept_M16_Zn_BS"/>
</dbReference>
<dbReference type="AlphaFoldDB" id="A0A0R3CAG6"/>
<evidence type="ECO:0000256" key="3">
    <source>
        <dbReference type="ARBA" id="ARBA00023049"/>
    </source>
</evidence>
<protein>
    <submittedName>
        <fullName evidence="7">Peptidase M16</fullName>
    </submittedName>
    <submittedName>
        <fullName evidence="8">Zn-dependent peptidase</fullName>
    </submittedName>
</protein>
<sequence length="429" mass="46379">MSVEMSKLASGLTVVTDEMPHLETAALGVWAGVGGRDEKPNEHGISHLLEHMAFKGTTRRSSREIVEEIEAVGGDLNAGTSTETTSYYARVLKADVPLALDVLADILANPAFEPDELEREKNVIVQEIGAAQDTPDDVVFEHLNELCYPDQPMGRSLLGTAKTLRAFNRDMLRGYLSTHYRGPDMVVAAAGAVDHGQVVAEVEKRFASFEGTPGPKPQAARFGQGGAKVVHRELEQAHLTLALEGVPQTDPSLFSLQVFTNVLGGGMSSRLFQEVREKRGLCYSIYTFHAPYTDTGFFGLYTGTDPADAPEMMEVVVDIMNESVETLTDAEIARAKAQMKAGLLMALESCSSRAEQLARHVLAYGRPQTVQELVARIDAVSIESTRDAARALLSRSRPAVVALGSGRGLDTAVSFAEGLTRARAKARLH</sequence>
<comment type="caution">
    <text evidence="7">The sequence shown here is derived from an EMBL/GenBank/DDBJ whole genome shotgun (WGS) entry which is preliminary data.</text>
</comment>
<dbReference type="GeneID" id="93180389"/>
<dbReference type="Proteomes" id="UP001565474">
    <property type="component" value="Unassembled WGS sequence"/>
</dbReference>
<keyword evidence="3" id="KW-0378">Hydrolase</keyword>
<dbReference type="SUPFAM" id="SSF63411">
    <property type="entry name" value="LuxS/MPP-like metallohydrolase"/>
    <property type="match status" value="2"/>
</dbReference>